<evidence type="ECO:0000256" key="2">
    <source>
        <dbReference type="ARBA" id="ARBA00023125"/>
    </source>
</evidence>
<dbReference type="InterPro" id="IPR051575">
    <property type="entry name" value="Myb-like_DNA-bd"/>
</dbReference>
<feature type="domain" description="Myb-like" evidence="5">
    <location>
        <begin position="33"/>
        <end position="84"/>
    </location>
</feature>
<dbReference type="EMBL" id="JAPFFF010000029">
    <property type="protein sequence ID" value="KAK8846238.1"/>
    <property type="molecule type" value="Genomic_DNA"/>
</dbReference>
<dbReference type="InterPro" id="IPR001005">
    <property type="entry name" value="SANT/Myb"/>
</dbReference>
<gene>
    <name evidence="7" type="ORF">M9Y10_020244</name>
</gene>
<protein>
    <recommendedName>
        <fullName evidence="9">Myb-like DNA-binding domain containing protein</fullName>
    </recommendedName>
</protein>
<dbReference type="SMART" id="SM00717">
    <property type="entry name" value="SANT"/>
    <property type="match status" value="2"/>
</dbReference>
<proteinExistence type="predicted"/>
<keyword evidence="8" id="KW-1185">Reference proteome</keyword>
<dbReference type="Gene3D" id="1.10.10.60">
    <property type="entry name" value="Homeodomain-like"/>
    <property type="match status" value="2"/>
</dbReference>
<evidence type="ECO:0000313" key="8">
    <source>
        <dbReference type="Proteomes" id="UP001470230"/>
    </source>
</evidence>
<dbReference type="SUPFAM" id="SSF46689">
    <property type="entry name" value="Homeodomain-like"/>
    <property type="match status" value="1"/>
</dbReference>
<keyword evidence="3" id="KW-0804">Transcription</keyword>
<evidence type="ECO:0000259" key="5">
    <source>
        <dbReference type="PROSITE" id="PS50090"/>
    </source>
</evidence>
<feature type="domain" description="HTH myb-type" evidence="6">
    <location>
        <begin position="33"/>
        <end position="84"/>
    </location>
</feature>
<dbReference type="InterPro" id="IPR009057">
    <property type="entry name" value="Homeodomain-like_sf"/>
</dbReference>
<keyword evidence="1" id="KW-0805">Transcription regulation</keyword>
<dbReference type="PROSITE" id="PS50090">
    <property type="entry name" value="MYB_LIKE"/>
    <property type="match status" value="2"/>
</dbReference>
<sequence length="215" mass="25241">MMFATQQTQQFQQQPAMTSINCYNPNALPLLMKKKKKRSPFSPEEDLLLKNLVENSKIINWTEIASCIPGRNSRQCRDRYQHYLDPNVTHGNWTPEEDALIRKLYKENGPCWAVMSHHLKGRNNNSIKNRYNNHLKNGNIPEYQAQNTNDCQFSESIDDNQLELSNTTEEVKPFEQITEDSQPPFEPNDLMLFDDDEMSYDDPFFCDNSFEFFNI</sequence>
<evidence type="ECO:0000256" key="4">
    <source>
        <dbReference type="ARBA" id="ARBA00023242"/>
    </source>
</evidence>
<keyword evidence="2" id="KW-0238">DNA-binding</keyword>
<name>A0ABR2HGK7_9EUKA</name>
<evidence type="ECO:0000259" key="6">
    <source>
        <dbReference type="PROSITE" id="PS51294"/>
    </source>
</evidence>
<dbReference type="Pfam" id="PF13921">
    <property type="entry name" value="Myb_DNA-bind_6"/>
    <property type="match status" value="1"/>
</dbReference>
<comment type="caution">
    <text evidence="7">The sequence shown here is derived from an EMBL/GenBank/DDBJ whole genome shotgun (WGS) entry which is preliminary data.</text>
</comment>
<dbReference type="PANTHER" id="PTHR46621">
    <property type="entry name" value="SNRNA-ACTIVATING PROTEIN COMPLEX SUBUNIT 4"/>
    <property type="match status" value="1"/>
</dbReference>
<evidence type="ECO:0000256" key="3">
    <source>
        <dbReference type="ARBA" id="ARBA00023163"/>
    </source>
</evidence>
<dbReference type="CDD" id="cd00167">
    <property type="entry name" value="SANT"/>
    <property type="match status" value="2"/>
</dbReference>
<dbReference type="PROSITE" id="PS51294">
    <property type="entry name" value="HTH_MYB"/>
    <property type="match status" value="2"/>
</dbReference>
<evidence type="ECO:0000313" key="7">
    <source>
        <dbReference type="EMBL" id="KAK8846238.1"/>
    </source>
</evidence>
<dbReference type="PANTHER" id="PTHR46621:SF1">
    <property type="entry name" value="SNRNA-ACTIVATING PROTEIN COMPLEX SUBUNIT 4"/>
    <property type="match status" value="1"/>
</dbReference>
<feature type="domain" description="Myb-like" evidence="5">
    <location>
        <begin position="85"/>
        <end position="135"/>
    </location>
</feature>
<reference evidence="7 8" key="1">
    <citation type="submission" date="2024-04" db="EMBL/GenBank/DDBJ databases">
        <title>Tritrichomonas musculus Genome.</title>
        <authorList>
            <person name="Alves-Ferreira E."/>
            <person name="Grigg M."/>
            <person name="Lorenzi H."/>
            <person name="Galac M."/>
        </authorList>
    </citation>
    <scope>NUCLEOTIDE SEQUENCE [LARGE SCALE GENOMIC DNA]</scope>
    <source>
        <strain evidence="7 8">EAF2021</strain>
    </source>
</reference>
<evidence type="ECO:0008006" key="9">
    <source>
        <dbReference type="Google" id="ProtNLM"/>
    </source>
</evidence>
<keyword evidence="4" id="KW-0539">Nucleus</keyword>
<organism evidence="7 8">
    <name type="scientific">Tritrichomonas musculus</name>
    <dbReference type="NCBI Taxonomy" id="1915356"/>
    <lineage>
        <taxon>Eukaryota</taxon>
        <taxon>Metamonada</taxon>
        <taxon>Parabasalia</taxon>
        <taxon>Tritrichomonadida</taxon>
        <taxon>Tritrichomonadidae</taxon>
        <taxon>Tritrichomonas</taxon>
    </lineage>
</organism>
<feature type="domain" description="HTH myb-type" evidence="6">
    <location>
        <begin position="85"/>
        <end position="139"/>
    </location>
</feature>
<dbReference type="Proteomes" id="UP001470230">
    <property type="component" value="Unassembled WGS sequence"/>
</dbReference>
<accession>A0ABR2HGK7</accession>
<dbReference type="InterPro" id="IPR017930">
    <property type="entry name" value="Myb_dom"/>
</dbReference>
<evidence type="ECO:0000256" key="1">
    <source>
        <dbReference type="ARBA" id="ARBA00023015"/>
    </source>
</evidence>